<proteinExistence type="predicted"/>
<sequence length="118" mass="14054">MCIALYQLNANKILSYFVFTYVYNIKKKKKNLNKKKKKKKNPPPPPPKISCMNFQNVYLPTLEAKCVYLCTYVIYRVSHFNVHTQISRKLLKVDKIYSRMIFIALRGKFICDLEKILR</sequence>
<organism evidence="1">
    <name type="scientific">Cacopsylla melanoneura</name>
    <dbReference type="NCBI Taxonomy" id="428564"/>
    <lineage>
        <taxon>Eukaryota</taxon>
        <taxon>Metazoa</taxon>
        <taxon>Ecdysozoa</taxon>
        <taxon>Arthropoda</taxon>
        <taxon>Hexapoda</taxon>
        <taxon>Insecta</taxon>
        <taxon>Pterygota</taxon>
        <taxon>Neoptera</taxon>
        <taxon>Paraneoptera</taxon>
        <taxon>Hemiptera</taxon>
        <taxon>Sternorrhyncha</taxon>
        <taxon>Psylloidea</taxon>
        <taxon>Psyllidae</taxon>
        <taxon>Psyllinae</taxon>
        <taxon>Cacopsylla</taxon>
    </lineage>
</organism>
<dbReference type="EMBL" id="HBUF01649371">
    <property type="protein sequence ID" value="CAG6786676.1"/>
    <property type="molecule type" value="Transcribed_RNA"/>
</dbReference>
<name>A0A8D9BK08_9HEMI</name>
<dbReference type="EMBL" id="HBUF01649372">
    <property type="protein sequence ID" value="CAG6786680.1"/>
    <property type="molecule type" value="Transcribed_RNA"/>
</dbReference>
<dbReference type="AlphaFoldDB" id="A0A8D9BK08"/>
<dbReference type="EMBL" id="HBUF01649370">
    <property type="protein sequence ID" value="CAG6786673.1"/>
    <property type="molecule type" value="Transcribed_RNA"/>
</dbReference>
<reference evidence="1" key="1">
    <citation type="submission" date="2021-05" db="EMBL/GenBank/DDBJ databases">
        <authorList>
            <person name="Alioto T."/>
            <person name="Alioto T."/>
            <person name="Gomez Garrido J."/>
        </authorList>
    </citation>
    <scope>NUCLEOTIDE SEQUENCE</scope>
</reference>
<protein>
    <submittedName>
        <fullName evidence="1">Uncharacterized protein</fullName>
    </submittedName>
</protein>
<dbReference type="EMBL" id="HBUF01649373">
    <property type="protein sequence ID" value="CAG6786683.1"/>
    <property type="molecule type" value="Transcribed_RNA"/>
</dbReference>
<accession>A0A8D9BK08</accession>
<evidence type="ECO:0000313" key="1">
    <source>
        <dbReference type="EMBL" id="CAG6786680.1"/>
    </source>
</evidence>